<organism evidence="1 2">
    <name type="scientific">Hathewaya proteolytica DSM 3090</name>
    <dbReference type="NCBI Taxonomy" id="1121331"/>
    <lineage>
        <taxon>Bacteria</taxon>
        <taxon>Bacillati</taxon>
        <taxon>Bacillota</taxon>
        <taxon>Clostridia</taxon>
        <taxon>Eubacteriales</taxon>
        <taxon>Clostridiaceae</taxon>
        <taxon>Hathewaya</taxon>
    </lineage>
</organism>
<evidence type="ECO:0000313" key="2">
    <source>
        <dbReference type="Proteomes" id="UP000183952"/>
    </source>
</evidence>
<accession>A0A1M6LS11</accession>
<protein>
    <recommendedName>
        <fullName evidence="3">37-kD nucleoid-associated bacterial protein</fullName>
    </recommendedName>
</protein>
<evidence type="ECO:0000313" key="1">
    <source>
        <dbReference type="EMBL" id="SHJ73902.1"/>
    </source>
</evidence>
<keyword evidence="2" id="KW-1185">Reference proteome</keyword>
<sequence length="351" mass="40804">MIIYKSFHNIDVGSGMLIRKEMPEDFNTFVDEYIRFATQNDSIKLYTIPDINTTVVNCIDRIVNITLSSDALTEEQEGELDSYSHSIANKLLREEQQAQERIAATGKQIKKGSLIQAFIKNDADEYMYIIAKVEHSEWYDGESLQKNFGFPSEKKNVWKSAVFPLFIDDEVTFDTVRVYTDNDAKYWAVQFLELTAERSDQTNTSAAFNAIEMELKRKVKKHSERDYYNLRNTLIHSMKTPQQVNYPEFVNTLVGAYQPDEPVLNMAQLQTALLELPEKKNFDRQFNTVPDAIKKRRRLKFPITTGIELSISEDTENYRDSITAKTDEHGARYLQIACRENSTYELFRERN</sequence>
<gene>
    <name evidence="1" type="ORF">SAMN02745248_00796</name>
</gene>
<dbReference type="RefSeq" id="WP_072902586.1">
    <property type="nucleotide sequence ID" value="NZ_FRAD01000006.1"/>
</dbReference>
<dbReference type="OrthoDB" id="2034141at2"/>
<dbReference type="EMBL" id="FRAD01000006">
    <property type="protein sequence ID" value="SHJ73902.1"/>
    <property type="molecule type" value="Genomic_DNA"/>
</dbReference>
<reference evidence="1 2" key="1">
    <citation type="submission" date="2016-11" db="EMBL/GenBank/DDBJ databases">
        <authorList>
            <person name="Jaros S."/>
            <person name="Januszkiewicz K."/>
            <person name="Wedrychowicz H."/>
        </authorList>
    </citation>
    <scope>NUCLEOTIDE SEQUENCE [LARGE SCALE GENOMIC DNA]</scope>
    <source>
        <strain evidence="1 2">DSM 3090</strain>
    </source>
</reference>
<proteinExistence type="predicted"/>
<evidence type="ECO:0008006" key="3">
    <source>
        <dbReference type="Google" id="ProtNLM"/>
    </source>
</evidence>
<dbReference type="Proteomes" id="UP000183952">
    <property type="component" value="Unassembled WGS sequence"/>
</dbReference>
<name>A0A1M6LS11_9CLOT</name>
<dbReference type="AlphaFoldDB" id="A0A1M6LS11"/>